<evidence type="ECO:0000313" key="1">
    <source>
        <dbReference type="EMBL" id="GFN79939.1"/>
    </source>
</evidence>
<evidence type="ECO:0000313" key="2">
    <source>
        <dbReference type="Proteomes" id="UP000735302"/>
    </source>
</evidence>
<dbReference type="AlphaFoldDB" id="A0AAV3YA08"/>
<dbReference type="Proteomes" id="UP000735302">
    <property type="component" value="Unassembled WGS sequence"/>
</dbReference>
<name>A0AAV3YA08_9GAST</name>
<organism evidence="1 2">
    <name type="scientific">Plakobranchus ocellatus</name>
    <dbReference type="NCBI Taxonomy" id="259542"/>
    <lineage>
        <taxon>Eukaryota</taxon>
        <taxon>Metazoa</taxon>
        <taxon>Spiralia</taxon>
        <taxon>Lophotrochozoa</taxon>
        <taxon>Mollusca</taxon>
        <taxon>Gastropoda</taxon>
        <taxon>Heterobranchia</taxon>
        <taxon>Euthyneura</taxon>
        <taxon>Panpulmonata</taxon>
        <taxon>Sacoglossa</taxon>
        <taxon>Placobranchoidea</taxon>
        <taxon>Plakobranchidae</taxon>
        <taxon>Plakobranchus</taxon>
    </lineage>
</organism>
<keyword evidence="2" id="KW-1185">Reference proteome</keyword>
<sequence length="106" mass="12055">MCSQRRIMIPSSSIPISNSRYQIYIQRPTIIPSASIIHSLSRYQSCGHRPTITLTGSNNMAFHIADYICLSKLTGCSVCTSLNIHSFHHQPRLTRNKVYIHISIIR</sequence>
<comment type="caution">
    <text evidence="1">The sequence shown here is derived from an EMBL/GenBank/DDBJ whole genome shotgun (WGS) entry which is preliminary data.</text>
</comment>
<proteinExistence type="predicted"/>
<reference evidence="1 2" key="1">
    <citation type="journal article" date="2021" name="Elife">
        <title>Chloroplast acquisition without the gene transfer in kleptoplastic sea slugs, Plakobranchus ocellatus.</title>
        <authorList>
            <person name="Maeda T."/>
            <person name="Takahashi S."/>
            <person name="Yoshida T."/>
            <person name="Shimamura S."/>
            <person name="Takaki Y."/>
            <person name="Nagai Y."/>
            <person name="Toyoda A."/>
            <person name="Suzuki Y."/>
            <person name="Arimoto A."/>
            <person name="Ishii H."/>
            <person name="Satoh N."/>
            <person name="Nishiyama T."/>
            <person name="Hasebe M."/>
            <person name="Maruyama T."/>
            <person name="Minagawa J."/>
            <person name="Obokata J."/>
            <person name="Shigenobu S."/>
        </authorList>
    </citation>
    <scope>NUCLEOTIDE SEQUENCE [LARGE SCALE GENOMIC DNA]</scope>
</reference>
<dbReference type="EMBL" id="BLXT01000747">
    <property type="protein sequence ID" value="GFN79939.1"/>
    <property type="molecule type" value="Genomic_DNA"/>
</dbReference>
<gene>
    <name evidence="1" type="ORF">PoB_000644500</name>
</gene>
<protein>
    <submittedName>
        <fullName evidence="1">Uncharacterized protein</fullName>
    </submittedName>
</protein>
<accession>A0AAV3YA08</accession>